<reference evidence="10" key="1">
    <citation type="journal article" date="2019" name="Int. J. Syst. Evol. Microbiol.">
        <title>The Global Catalogue of Microorganisms (GCM) 10K type strain sequencing project: providing services to taxonomists for standard genome sequencing and annotation.</title>
        <authorList>
            <consortium name="The Broad Institute Genomics Platform"/>
            <consortium name="The Broad Institute Genome Sequencing Center for Infectious Disease"/>
            <person name="Wu L."/>
            <person name="Ma J."/>
        </authorList>
    </citation>
    <scope>NUCLEOTIDE SEQUENCE [LARGE SCALE GENOMIC DNA]</scope>
    <source>
        <strain evidence="10">JCM 30742</strain>
    </source>
</reference>
<dbReference type="InterPro" id="IPR027417">
    <property type="entry name" value="P-loop_NTPase"/>
</dbReference>
<evidence type="ECO:0000256" key="6">
    <source>
        <dbReference type="ARBA" id="ARBA00023136"/>
    </source>
</evidence>
<dbReference type="PROSITE" id="PS50893">
    <property type="entry name" value="ABC_TRANSPORTER_2"/>
    <property type="match status" value="1"/>
</dbReference>
<evidence type="ECO:0000256" key="2">
    <source>
        <dbReference type="ARBA" id="ARBA00022475"/>
    </source>
</evidence>
<dbReference type="PANTHER" id="PTHR43166:SF6">
    <property type="entry name" value="PHOSPHONATES IMPORT ATP-BINDING PROTEIN PHNC"/>
    <property type="match status" value="1"/>
</dbReference>
<name>A0ABP7CXZ0_9MICC</name>
<evidence type="ECO:0000313" key="10">
    <source>
        <dbReference type="Proteomes" id="UP001500752"/>
    </source>
</evidence>
<keyword evidence="10" id="KW-1185">Reference proteome</keyword>
<dbReference type="PANTHER" id="PTHR43166">
    <property type="entry name" value="AMINO ACID IMPORT ATP-BINDING PROTEIN"/>
    <property type="match status" value="1"/>
</dbReference>
<sequence>MTAARTSPDRVDTQPADTRPAAPADGPLLEVAGLTKRFSGRTVLDGVDFRVHAGELVAFLGANGSGKSTTLKCVMGLAEPDGGSITLAGADLGSLRGRSLVRARSQAAMVFQKIHLVPRRTALENVCAGGLARLGPARSLAPALFPRDLKEEAMAALDRVGMADRALERVGRLSGGQQQRVAVARALCQRARVVLADEPVSALDPHAAEQVMGLLGELAHNENLAVAAVLHQPDLALRHADRAIGLLNGRIIFNGPVGGLTTDLQDTLYSPDRGDAS</sequence>
<evidence type="ECO:0000259" key="8">
    <source>
        <dbReference type="PROSITE" id="PS50893"/>
    </source>
</evidence>
<feature type="region of interest" description="Disordered" evidence="7">
    <location>
        <begin position="1"/>
        <end position="26"/>
    </location>
</feature>
<evidence type="ECO:0000313" key="9">
    <source>
        <dbReference type="EMBL" id="GAA3696566.1"/>
    </source>
</evidence>
<protein>
    <submittedName>
        <fullName evidence="9">Phosphonate ABC transporter ATP-binding protein</fullName>
    </submittedName>
</protein>
<dbReference type="PROSITE" id="PS00211">
    <property type="entry name" value="ABC_TRANSPORTER_1"/>
    <property type="match status" value="1"/>
</dbReference>
<comment type="caution">
    <text evidence="9">The sequence shown here is derived from an EMBL/GenBank/DDBJ whole genome shotgun (WGS) entry which is preliminary data.</text>
</comment>
<dbReference type="Gene3D" id="3.40.50.300">
    <property type="entry name" value="P-loop containing nucleotide triphosphate hydrolases"/>
    <property type="match status" value="1"/>
</dbReference>
<evidence type="ECO:0000256" key="4">
    <source>
        <dbReference type="ARBA" id="ARBA00022840"/>
    </source>
</evidence>
<evidence type="ECO:0000256" key="1">
    <source>
        <dbReference type="ARBA" id="ARBA00022448"/>
    </source>
</evidence>
<dbReference type="Proteomes" id="UP001500752">
    <property type="component" value="Unassembled WGS sequence"/>
</dbReference>
<evidence type="ECO:0000256" key="3">
    <source>
        <dbReference type="ARBA" id="ARBA00022741"/>
    </source>
</evidence>
<feature type="domain" description="ABC transporter" evidence="8">
    <location>
        <begin position="29"/>
        <end position="273"/>
    </location>
</feature>
<dbReference type="InterPro" id="IPR017871">
    <property type="entry name" value="ABC_transporter-like_CS"/>
</dbReference>
<keyword evidence="5" id="KW-1278">Translocase</keyword>
<dbReference type="Pfam" id="PF00005">
    <property type="entry name" value="ABC_tran"/>
    <property type="match status" value="1"/>
</dbReference>
<dbReference type="SMART" id="SM00382">
    <property type="entry name" value="AAA"/>
    <property type="match status" value="1"/>
</dbReference>
<keyword evidence="6" id="KW-0472">Membrane</keyword>
<dbReference type="InterPro" id="IPR003593">
    <property type="entry name" value="AAA+_ATPase"/>
</dbReference>
<gene>
    <name evidence="9" type="primary">phnC</name>
    <name evidence="9" type="ORF">GCM10023081_37030</name>
</gene>
<accession>A0ABP7CXZ0</accession>
<evidence type="ECO:0000256" key="7">
    <source>
        <dbReference type="SAM" id="MobiDB-lite"/>
    </source>
</evidence>
<proteinExistence type="predicted"/>
<organism evidence="9 10">
    <name type="scientific">Arthrobacter ginkgonis</name>
    <dbReference type="NCBI Taxonomy" id="1630594"/>
    <lineage>
        <taxon>Bacteria</taxon>
        <taxon>Bacillati</taxon>
        <taxon>Actinomycetota</taxon>
        <taxon>Actinomycetes</taxon>
        <taxon>Micrococcales</taxon>
        <taxon>Micrococcaceae</taxon>
        <taxon>Arthrobacter</taxon>
    </lineage>
</organism>
<evidence type="ECO:0000256" key="5">
    <source>
        <dbReference type="ARBA" id="ARBA00022967"/>
    </source>
</evidence>
<dbReference type="InterPro" id="IPR003439">
    <property type="entry name" value="ABC_transporter-like_ATP-bd"/>
</dbReference>
<keyword evidence="1" id="KW-0813">Transport</keyword>
<dbReference type="GO" id="GO:0005524">
    <property type="term" value="F:ATP binding"/>
    <property type="evidence" value="ECO:0007669"/>
    <property type="project" value="UniProtKB-KW"/>
</dbReference>
<dbReference type="RefSeq" id="WP_345153147.1">
    <property type="nucleotide sequence ID" value="NZ_BAABEO010000024.1"/>
</dbReference>
<dbReference type="SUPFAM" id="SSF52540">
    <property type="entry name" value="P-loop containing nucleoside triphosphate hydrolases"/>
    <property type="match status" value="1"/>
</dbReference>
<keyword evidence="4 9" id="KW-0067">ATP-binding</keyword>
<keyword evidence="2" id="KW-1003">Cell membrane</keyword>
<dbReference type="EMBL" id="BAABEO010000024">
    <property type="protein sequence ID" value="GAA3696566.1"/>
    <property type="molecule type" value="Genomic_DNA"/>
</dbReference>
<dbReference type="InterPro" id="IPR050086">
    <property type="entry name" value="MetN_ABC_transporter-like"/>
</dbReference>
<keyword evidence="3" id="KW-0547">Nucleotide-binding</keyword>